<organism evidence="1 2">
    <name type="scientific">Diphasiastrum complanatum</name>
    <name type="common">Issler's clubmoss</name>
    <name type="synonym">Lycopodium complanatum</name>
    <dbReference type="NCBI Taxonomy" id="34168"/>
    <lineage>
        <taxon>Eukaryota</taxon>
        <taxon>Viridiplantae</taxon>
        <taxon>Streptophyta</taxon>
        <taxon>Embryophyta</taxon>
        <taxon>Tracheophyta</taxon>
        <taxon>Lycopodiopsida</taxon>
        <taxon>Lycopodiales</taxon>
        <taxon>Lycopodiaceae</taxon>
        <taxon>Lycopodioideae</taxon>
        <taxon>Diphasiastrum</taxon>
    </lineage>
</organism>
<accession>A0ACC2E3E1</accession>
<sequence length="699" mass="78126">MYSATHSWLVMVSKDIIVCEHEDLVGNWKAIKACSRAPGWKQSLYYSRIHCRASRQIQWDSSPTQMVYAGSKDVKKLHFPALSLLWDKGFVAIHARHPVFKHRMQWINGSLTTQGCDTPLTSITPMAVDETFFSWSKAIAISARDGNHRKVLDLFRQMTQAKLKPDKFTFLRALKACSKLALLQEGKQTHSQLRECGFESDIFVGSCLIDMYGKCRSIEDARTVFDSIRTHDTVCWNAIISSYVNCGHARKALGLFERMQRENLKADSFTFVAVLKACTIAMALEEGRHIHEQVIVSGFESNVVVGSCLIDMYIKCGEIDHAYNVFNSMSTRDVVIWNTLISGCVKSEKHEIALELFYRMQQEGLQPDSVTFVGALNACACLAALDEGRLIHKKVIGSGLECDVLVGSCLVDMYGKCSSILDASRVFNNMPKHNLVSWNSMITGYVKCGQEKEAIELFQQMNRANMMPDSYTFVAVLNACASITALQEGRRIHAQIIQSGFESEIIVGNCLLDMYGRCGCVQDALRVFNSMKSHDIVSWNAMLRAYAMHGRGKEAVRHFDKMCHEDSDMDSVTFVCILSACSHAGLVEDGHYFFASMLPIYGLPATMENYGCMVDLLGRAGWLDEAEAIVNMIDGQPTINVLTALLGACRVHGDVKMGERIAERILELDPGNASSYMLLSHTYAATGKWDYRENIDTEG</sequence>
<dbReference type="EMBL" id="CM055094">
    <property type="protein sequence ID" value="KAJ7561031.1"/>
    <property type="molecule type" value="Genomic_DNA"/>
</dbReference>
<comment type="caution">
    <text evidence="1">The sequence shown here is derived from an EMBL/GenBank/DDBJ whole genome shotgun (WGS) entry which is preliminary data.</text>
</comment>
<evidence type="ECO:0000313" key="2">
    <source>
        <dbReference type="Proteomes" id="UP001162992"/>
    </source>
</evidence>
<dbReference type="Proteomes" id="UP001162992">
    <property type="component" value="Chromosome 3"/>
</dbReference>
<protein>
    <submittedName>
        <fullName evidence="1">Uncharacterized protein</fullName>
    </submittedName>
</protein>
<reference evidence="2" key="1">
    <citation type="journal article" date="2024" name="Proc. Natl. Acad. Sci. U.S.A.">
        <title>Extraordinary preservation of gene collinearity over three hundred million years revealed in homosporous lycophytes.</title>
        <authorList>
            <person name="Li C."/>
            <person name="Wickell D."/>
            <person name="Kuo L.Y."/>
            <person name="Chen X."/>
            <person name="Nie B."/>
            <person name="Liao X."/>
            <person name="Peng D."/>
            <person name="Ji J."/>
            <person name="Jenkins J."/>
            <person name="Williams M."/>
            <person name="Shu S."/>
            <person name="Plott C."/>
            <person name="Barry K."/>
            <person name="Rajasekar S."/>
            <person name="Grimwood J."/>
            <person name="Han X."/>
            <person name="Sun S."/>
            <person name="Hou Z."/>
            <person name="He W."/>
            <person name="Dai G."/>
            <person name="Sun C."/>
            <person name="Schmutz J."/>
            <person name="Leebens-Mack J.H."/>
            <person name="Li F.W."/>
            <person name="Wang L."/>
        </authorList>
    </citation>
    <scope>NUCLEOTIDE SEQUENCE [LARGE SCALE GENOMIC DNA]</scope>
    <source>
        <strain evidence="2">cv. PW_Plant_1</strain>
    </source>
</reference>
<keyword evidence="2" id="KW-1185">Reference proteome</keyword>
<evidence type="ECO:0000313" key="1">
    <source>
        <dbReference type="EMBL" id="KAJ7561031.1"/>
    </source>
</evidence>
<name>A0ACC2E3E1_DIPCM</name>
<proteinExistence type="predicted"/>
<gene>
    <name evidence="1" type="ORF">O6H91_03G011000</name>
</gene>